<feature type="active site" description="Charge relay system" evidence="8 9">
    <location>
        <position position="516"/>
    </location>
</feature>
<evidence type="ECO:0000256" key="4">
    <source>
        <dbReference type="ARBA" id="ARBA00022670"/>
    </source>
</evidence>
<evidence type="ECO:0000259" key="14">
    <source>
        <dbReference type="Pfam" id="PF06280"/>
    </source>
</evidence>
<keyword evidence="4 9" id="KW-0645">Protease</keyword>
<dbReference type="AlphaFoldDB" id="A0AAD7JV96"/>
<evidence type="ECO:0000259" key="13">
    <source>
        <dbReference type="Pfam" id="PF02225"/>
    </source>
</evidence>
<dbReference type="InterPro" id="IPR022398">
    <property type="entry name" value="Peptidase_S8_His-AS"/>
</dbReference>
<dbReference type="PROSITE" id="PS00137">
    <property type="entry name" value="SUBTILASE_HIS"/>
    <property type="match status" value="1"/>
</dbReference>
<feature type="active site" description="Charge relay system" evidence="8 9">
    <location>
        <position position="201"/>
    </location>
</feature>
<feature type="chain" id="PRO_5041960381" evidence="11">
    <location>
        <begin position="17"/>
        <end position="882"/>
    </location>
</feature>
<dbReference type="Pfam" id="PF02225">
    <property type="entry name" value="PA"/>
    <property type="match status" value="1"/>
</dbReference>
<feature type="domain" description="C5a peptidase/Subtilisin-like protease SBT2-like Fn3-like" evidence="14">
    <location>
        <begin position="593"/>
        <end position="705"/>
    </location>
</feature>
<comment type="similarity">
    <text evidence="1 9 10">Belongs to the peptidase S8 family.</text>
</comment>
<dbReference type="GO" id="GO:0005615">
    <property type="term" value="C:extracellular space"/>
    <property type="evidence" value="ECO:0007669"/>
    <property type="project" value="TreeGrafter"/>
</dbReference>
<dbReference type="PANTHER" id="PTHR43806:SF66">
    <property type="entry name" value="SERIN ENDOPEPTIDASE"/>
    <property type="match status" value="1"/>
</dbReference>
<dbReference type="GO" id="GO:0004252">
    <property type="term" value="F:serine-type endopeptidase activity"/>
    <property type="evidence" value="ECO:0007669"/>
    <property type="project" value="UniProtKB-UniRule"/>
</dbReference>
<dbReference type="InterPro" id="IPR003137">
    <property type="entry name" value="PA_domain"/>
</dbReference>
<evidence type="ECO:0000259" key="12">
    <source>
        <dbReference type="Pfam" id="PF00082"/>
    </source>
</evidence>
<dbReference type="SUPFAM" id="SSF52025">
    <property type="entry name" value="PA domain"/>
    <property type="match status" value="1"/>
</dbReference>
<accession>A0AAD7JV96</accession>
<protein>
    <submittedName>
        <fullName evidence="15">Subtilisin-like protease</fullName>
    </submittedName>
</protein>
<dbReference type="Pfam" id="PF00082">
    <property type="entry name" value="Peptidase_S8"/>
    <property type="match status" value="1"/>
</dbReference>
<evidence type="ECO:0000256" key="10">
    <source>
        <dbReference type="RuleBase" id="RU003355"/>
    </source>
</evidence>
<evidence type="ECO:0000256" key="6">
    <source>
        <dbReference type="ARBA" id="ARBA00022801"/>
    </source>
</evidence>
<evidence type="ECO:0000256" key="9">
    <source>
        <dbReference type="PROSITE-ProRule" id="PRU01240"/>
    </source>
</evidence>
<dbReference type="InterPro" id="IPR046450">
    <property type="entry name" value="PA_dom_sf"/>
</dbReference>
<comment type="caution">
    <text evidence="15">The sequence shown here is derived from an EMBL/GenBank/DDBJ whole genome shotgun (WGS) entry which is preliminary data.</text>
</comment>
<sequence length="882" mass="91888">MKLTLLSLGLLSSAFAVAPISTAQQATQASPYVPNAYIIELSGSGAVARRSLSPVYDVMRKQAIEFSIDQEYDAPDILIGAAIRLSDVAKLSEIPGVQAIRPIKRPVSLLVVKDPKASGLPDTYSTHVMTGVDKVHAQGNFGAGIKIGIIDTGIDYTHPLLGQGFGPGFKVIGGWDFVGNNYNGEDTPQPNYDPLDQCNGHGTHVAGIIGASPNNTFGISGVASDASLAAYRIFGCTGFTTDDIITAALIMAYNQKMDILTLSLGGASGWTEGTSSVVASRIAAQGRVVTVAAGNNGAEGAWYTSDPGGGLGVISVASVDNIASPVQNATVEGTYFMPFPLNVTGAMPIYATSTNTSQVDDACNPLPDSTPDLSGYIVVVHRGTCLFTQKLANIAAKGGKVMLIYNSDTGGFSAIAVGGYKAVLISAEDGKFVIDRLRTWQLVQQFIDKSKITVSFPQSGGAFSIPNPSGGLISSFSTIGPTFDMQLSPALAAPGGNILSTFPLALGGYAIESGTSMATPFAAGAAALILKALGTGPAVGAAVPRILQTTAASVASTHTDGEPLQTVAQQGAGLVQVDRAVNMKTIVSPGQLALNDTANFKANHTISITNTGNKTVTYQLLHVPALTVGTVSVSTSLRAWTNAHNVPSVIPAAATIAFSGSNVTVHPGTTKEVVATITPPPGVNTTFPLYSGFIHVVAPNETLKVTYLGVAASLIAAPVLDSTSNYFGIPLPTLIDASGRPQEGPENYTFTSSDFPFFLFRLAFGTPKLRFDLVSKDIALTPTIPSKRSAFTWWWTQNAAATFGQIKTIGPLVEFDYQPRSTDDPLSGYGTAGFSGTFANGTRIDDGQYRVLLRALKIGGNPNKEGDYESWLSPQFGVIAPP</sequence>
<evidence type="ECO:0000256" key="2">
    <source>
        <dbReference type="ARBA" id="ARBA00022512"/>
    </source>
</evidence>
<dbReference type="EMBL" id="JARJLG010000019">
    <property type="protein sequence ID" value="KAJ7772696.1"/>
    <property type="molecule type" value="Genomic_DNA"/>
</dbReference>
<dbReference type="InterPro" id="IPR015500">
    <property type="entry name" value="Peptidase_S8_subtilisin-rel"/>
</dbReference>
<dbReference type="InterPro" id="IPR023828">
    <property type="entry name" value="Peptidase_S8_Ser-AS"/>
</dbReference>
<keyword evidence="5 11" id="KW-0732">Signal</keyword>
<dbReference type="Gene3D" id="3.40.50.200">
    <property type="entry name" value="Peptidase S8/S53 domain"/>
    <property type="match status" value="1"/>
</dbReference>
<keyword evidence="2" id="KW-0134">Cell wall</keyword>
<dbReference type="PROSITE" id="PS51892">
    <property type="entry name" value="SUBTILASE"/>
    <property type="match status" value="1"/>
</dbReference>
<keyword evidence="16" id="KW-1185">Reference proteome</keyword>
<keyword evidence="7 9" id="KW-0720">Serine protease</keyword>
<dbReference type="InterPro" id="IPR034187">
    <property type="entry name" value="Peptidases_S8_5"/>
</dbReference>
<reference evidence="15" key="1">
    <citation type="submission" date="2023-03" db="EMBL/GenBank/DDBJ databases">
        <title>Massive genome expansion in bonnet fungi (Mycena s.s.) driven by repeated elements and novel gene families across ecological guilds.</title>
        <authorList>
            <consortium name="Lawrence Berkeley National Laboratory"/>
            <person name="Harder C.B."/>
            <person name="Miyauchi S."/>
            <person name="Viragh M."/>
            <person name="Kuo A."/>
            <person name="Thoen E."/>
            <person name="Andreopoulos B."/>
            <person name="Lu D."/>
            <person name="Skrede I."/>
            <person name="Drula E."/>
            <person name="Henrissat B."/>
            <person name="Morin E."/>
            <person name="Kohler A."/>
            <person name="Barry K."/>
            <person name="LaButti K."/>
            <person name="Morin E."/>
            <person name="Salamov A."/>
            <person name="Lipzen A."/>
            <person name="Mereny Z."/>
            <person name="Hegedus B."/>
            <person name="Baldrian P."/>
            <person name="Stursova M."/>
            <person name="Weitz H."/>
            <person name="Taylor A."/>
            <person name="Grigoriev I.V."/>
            <person name="Nagy L.G."/>
            <person name="Martin F."/>
            <person name="Kauserud H."/>
        </authorList>
    </citation>
    <scope>NUCLEOTIDE SEQUENCE</scope>
    <source>
        <strain evidence="15">CBHHK188m</strain>
    </source>
</reference>
<dbReference type="Proteomes" id="UP001215280">
    <property type="component" value="Unassembled WGS sequence"/>
</dbReference>
<keyword evidence="3" id="KW-0964">Secreted</keyword>
<evidence type="ECO:0000256" key="11">
    <source>
        <dbReference type="SAM" id="SignalP"/>
    </source>
</evidence>
<evidence type="ECO:0000313" key="16">
    <source>
        <dbReference type="Proteomes" id="UP001215280"/>
    </source>
</evidence>
<name>A0AAD7JV96_9AGAR</name>
<evidence type="ECO:0000256" key="7">
    <source>
        <dbReference type="ARBA" id="ARBA00022825"/>
    </source>
</evidence>
<evidence type="ECO:0000256" key="3">
    <source>
        <dbReference type="ARBA" id="ARBA00022525"/>
    </source>
</evidence>
<keyword evidence="6 9" id="KW-0378">Hydrolase</keyword>
<gene>
    <name evidence="15" type="ORF">DFH07DRAFT_733835</name>
</gene>
<dbReference type="CDD" id="cd02124">
    <property type="entry name" value="PA_PoS1_like"/>
    <property type="match status" value="1"/>
</dbReference>
<evidence type="ECO:0000256" key="5">
    <source>
        <dbReference type="ARBA" id="ARBA00022729"/>
    </source>
</evidence>
<dbReference type="PANTHER" id="PTHR43806">
    <property type="entry name" value="PEPTIDASE S8"/>
    <property type="match status" value="1"/>
</dbReference>
<dbReference type="PROSITE" id="PS00136">
    <property type="entry name" value="SUBTILASE_ASP"/>
    <property type="match status" value="1"/>
</dbReference>
<dbReference type="PRINTS" id="PR00723">
    <property type="entry name" value="SUBTILISIN"/>
</dbReference>
<dbReference type="GO" id="GO:0006508">
    <property type="term" value="P:proteolysis"/>
    <property type="evidence" value="ECO:0007669"/>
    <property type="project" value="UniProtKB-KW"/>
</dbReference>
<dbReference type="GO" id="GO:0016020">
    <property type="term" value="C:membrane"/>
    <property type="evidence" value="ECO:0007669"/>
    <property type="project" value="InterPro"/>
</dbReference>
<dbReference type="SUPFAM" id="SSF52743">
    <property type="entry name" value="Subtilisin-like"/>
    <property type="match status" value="1"/>
</dbReference>
<proteinExistence type="inferred from homology"/>
<dbReference type="PROSITE" id="PS00138">
    <property type="entry name" value="SUBTILASE_SER"/>
    <property type="match status" value="1"/>
</dbReference>
<feature type="domain" description="PA" evidence="13">
    <location>
        <begin position="360"/>
        <end position="430"/>
    </location>
</feature>
<dbReference type="CDD" id="cd07489">
    <property type="entry name" value="Peptidases_S8_5"/>
    <property type="match status" value="1"/>
</dbReference>
<evidence type="ECO:0000313" key="15">
    <source>
        <dbReference type="EMBL" id="KAJ7772696.1"/>
    </source>
</evidence>
<dbReference type="InterPro" id="IPR000209">
    <property type="entry name" value="Peptidase_S8/S53_dom"/>
</dbReference>
<dbReference type="InterPro" id="IPR036852">
    <property type="entry name" value="Peptidase_S8/S53_dom_sf"/>
</dbReference>
<dbReference type="InterPro" id="IPR023827">
    <property type="entry name" value="Peptidase_S8_Asp-AS"/>
</dbReference>
<organism evidence="15 16">
    <name type="scientific">Mycena maculata</name>
    <dbReference type="NCBI Taxonomy" id="230809"/>
    <lineage>
        <taxon>Eukaryota</taxon>
        <taxon>Fungi</taxon>
        <taxon>Dikarya</taxon>
        <taxon>Basidiomycota</taxon>
        <taxon>Agaricomycotina</taxon>
        <taxon>Agaricomycetes</taxon>
        <taxon>Agaricomycetidae</taxon>
        <taxon>Agaricales</taxon>
        <taxon>Marasmiineae</taxon>
        <taxon>Mycenaceae</taxon>
        <taxon>Mycena</taxon>
    </lineage>
</organism>
<dbReference type="Gene3D" id="3.50.30.30">
    <property type="match status" value="1"/>
</dbReference>
<feature type="domain" description="Peptidase S8/S53" evidence="12">
    <location>
        <begin position="142"/>
        <end position="572"/>
    </location>
</feature>
<evidence type="ECO:0000256" key="1">
    <source>
        <dbReference type="ARBA" id="ARBA00011073"/>
    </source>
</evidence>
<dbReference type="InterPro" id="IPR010435">
    <property type="entry name" value="C5a/SBT2-like_Fn3"/>
</dbReference>
<feature type="signal peptide" evidence="11">
    <location>
        <begin position="1"/>
        <end position="16"/>
    </location>
</feature>
<evidence type="ECO:0000256" key="8">
    <source>
        <dbReference type="PIRSR" id="PIRSR615500-1"/>
    </source>
</evidence>
<dbReference type="Pfam" id="PF06280">
    <property type="entry name" value="fn3_5"/>
    <property type="match status" value="1"/>
</dbReference>
<feature type="active site" description="Charge relay system" evidence="8 9">
    <location>
        <position position="151"/>
    </location>
</feature>
<dbReference type="InterPro" id="IPR050131">
    <property type="entry name" value="Peptidase_S8_subtilisin-like"/>
</dbReference>